<proteinExistence type="predicted"/>
<dbReference type="EMBL" id="GBRH01215939">
    <property type="protein sequence ID" value="JAD81956.1"/>
    <property type="molecule type" value="Transcribed_RNA"/>
</dbReference>
<reference evidence="1" key="1">
    <citation type="submission" date="2014-09" db="EMBL/GenBank/DDBJ databases">
        <authorList>
            <person name="Magalhaes I.L.F."/>
            <person name="Oliveira U."/>
            <person name="Santos F.R."/>
            <person name="Vidigal T.H.D.A."/>
            <person name="Brescovit A.D."/>
            <person name="Santos A.J."/>
        </authorList>
    </citation>
    <scope>NUCLEOTIDE SEQUENCE</scope>
    <source>
        <tissue evidence="1">Shoot tissue taken approximately 20 cm above the soil surface</tissue>
    </source>
</reference>
<protein>
    <submittedName>
        <fullName evidence="1">Uncharacterized protein</fullName>
    </submittedName>
</protein>
<organism evidence="1">
    <name type="scientific">Arundo donax</name>
    <name type="common">Giant reed</name>
    <name type="synonym">Donax arundinaceus</name>
    <dbReference type="NCBI Taxonomy" id="35708"/>
    <lineage>
        <taxon>Eukaryota</taxon>
        <taxon>Viridiplantae</taxon>
        <taxon>Streptophyta</taxon>
        <taxon>Embryophyta</taxon>
        <taxon>Tracheophyta</taxon>
        <taxon>Spermatophyta</taxon>
        <taxon>Magnoliopsida</taxon>
        <taxon>Liliopsida</taxon>
        <taxon>Poales</taxon>
        <taxon>Poaceae</taxon>
        <taxon>PACMAD clade</taxon>
        <taxon>Arundinoideae</taxon>
        <taxon>Arundineae</taxon>
        <taxon>Arundo</taxon>
    </lineage>
</organism>
<dbReference type="AlphaFoldDB" id="A0A0A9D2D1"/>
<name>A0A0A9D2D1_ARUDO</name>
<evidence type="ECO:0000313" key="1">
    <source>
        <dbReference type="EMBL" id="JAD81956.1"/>
    </source>
</evidence>
<accession>A0A0A9D2D1</accession>
<sequence length="54" mass="6434">MIQILMRFIHAQVCRVLDRDCPIPLFHSDIFHPIKQLQSTLITIYYLTIIHLTI</sequence>
<reference evidence="1" key="2">
    <citation type="journal article" date="2015" name="Data Brief">
        <title>Shoot transcriptome of the giant reed, Arundo donax.</title>
        <authorList>
            <person name="Barrero R.A."/>
            <person name="Guerrero F.D."/>
            <person name="Moolhuijzen P."/>
            <person name="Goolsby J.A."/>
            <person name="Tidwell J."/>
            <person name="Bellgard S.E."/>
            <person name="Bellgard M.I."/>
        </authorList>
    </citation>
    <scope>NUCLEOTIDE SEQUENCE</scope>
    <source>
        <tissue evidence="1">Shoot tissue taken approximately 20 cm above the soil surface</tissue>
    </source>
</reference>